<evidence type="ECO:0000256" key="5">
    <source>
        <dbReference type="ARBA" id="ARBA00022692"/>
    </source>
</evidence>
<dbReference type="InterPro" id="IPR015876">
    <property type="entry name" value="Acyl-CoA_DS"/>
</dbReference>
<dbReference type="PANTHER" id="PTHR11351">
    <property type="entry name" value="ACYL-COA DESATURASE"/>
    <property type="match status" value="1"/>
</dbReference>
<keyword evidence="9" id="KW-0408">Iron</keyword>
<evidence type="ECO:0000313" key="16">
    <source>
        <dbReference type="EMBL" id="GLI69364.1"/>
    </source>
</evidence>
<comment type="subcellular location">
    <subcellularLocation>
        <location evidence="1">Membrane</location>
        <topology evidence="1">Multi-pass membrane protein</topology>
    </subcellularLocation>
</comment>
<evidence type="ECO:0000256" key="1">
    <source>
        <dbReference type="ARBA" id="ARBA00004141"/>
    </source>
</evidence>
<protein>
    <recommendedName>
        <fullName evidence="15">Fatty acid desaturase domain-containing protein</fullName>
    </recommendedName>
</protein>
<evidence type="ECO:0000256" key="8">
    <source>
        <dbReference type="ARBA" id="ARBA00023002"/>
    </source>
</evidence>
<comment type="similarity">
    <text evidence="3 13">Belongs to the fatty acid desaturase type 1 family.</text>
</comment>
<keyword evidence="7 14" id="KW-1133">Transmembrane helix</keyword>
<sequence>MHTCSKLQARDNLRCTVRHSGHLMLLEKNLKCFGPGSCRLRRRASLCAKLQQSEAATENSHKELVVERVSNTGGSRKAFAKAFTSLLGLKLSKPEDLDPETLRDPPFAQYQVPGSDLVVQKLRPYFFGRTYTDTDVGYLAFFASMHLVALIGGPLTFSWDALEVCLAGYVLTGMLGISVSYHRQLSHKSFRCVKPLEYFLAYCGALAFEGDPIEWSKMHRWHHMHSDTPADRHSPRDGVWHSHMGWLFDESLNSTRRDANGNMKDSLSAPWFLKESPEFYSWLRATYMYHQIGQATFFYMLGGVPYLVWGFVIRVLLTMHMTWLVNSAVHIWGEQRFDTGGDNSRNNWLVGLLVFGDGHHNNHHAFEYSAAHGLEWWEIDMSYYFIRALELLGLAWDVRRPSPAQLVAKRIPNHNLPTA</sequence>
<dbReference type="EMBL" id="BSDZ01000086">
    <property type="protein sequence ID" value="GLI69364.1"/>
    <property type="molecule type" value="Genomic_DNA"/>
</dbReference>
<evidence type="ECO:0000256" key="2">
    <source>
        <dbReference type="ARBA" id="ARBA00005189"/>
    </source>
</evidence>
<feature type="transmembrane region" description="Helical" evidence="14">
    <location>
        <begin position="297"/>
        <end position="317"/>
    </location>
</feature>
<keyword evidence="11 14" id="KW-0472">Membrane</keyword>
<evidence type="ECO:0000259" key="15">
    <source>
        <dbReference type="Pfam" id="PF00487"/>
    </source>
</evidence>
<evidence type="ECO:0000256" key="13">
    <source>
        <dbReference type="RuleBase" id="RU000581"/>
    </source>
</evidence>
<keyword evidence="10" id="KW-0443">Lipid metabolism</keyword>
<keyword evidence="8 13" id="KW-0560">Oxidoreductase</keyword>
<name>A0ABQ5SIV3_9CHLO</name>
<dbReference type="PANTHER" id="PTHR11351:SF31">
    <property type="entry name" value="DESATURASE 1, ISOFORM A-RELATED"/>
    <property type="match status" value="1"/>
</dbReference>
<dbReference type="CDD" id="cd03505">
    <property type="entry name" value="Delta9-FADS-like"/>
    <property type="match status" value="1"/>
</dbReference>
<feature type="domain" description="Fatty acid desaturase" evidence="15">
    <location>
        <begin position="166"/>
        <end position="380"/>
    </location>
</feature>
<comment type="cofactor">
    <cofactor evidence="13">
        <name>Fe(2+)</name>
        <dbReference type="ChEBI" id="CHEBI:29033"/>
    </cofactor>
</comment>
<comment type="caution">
    <text evidence="16">The sequence shown here is derived from an EMBL/GenBank/DDBJ whole genome shotgun (WGS) entry which is preliminary data.</text>
</comment>
<keyword evidence="12 13" id="KW-0275">Fatty acid biosynthesis</keyword>
<evidence type="ECO:0000256" key="6">
    <source>
        <dbReference type="ARBA" id="ARBA00022832"/>
    </source>
</evidence>
<keyword evidence="5 13" id="KW-0812">Transmembrane</keyword>
<evidence type="ECO:0000256" key="9">
    <source>
        <dbReference type="ARBA" id="ARBA00023004"/>
    </source>
</evidence>
<keyword evidence="17" id="KW-1185">Reference proteome</keyword>
<evidence type="ECO:0000256" key="12">
    <source>
        <dbReference type="ARBA" id="ARBA00023160"/>
    </source>
</evidence>
<evidence type="ECO:0000313" key="17">
    <source>
        <dbReference type="Proteomes" id="UP001165090"/>
    </source>
</evidence>
<comment type="domain">
    <text evidence="13">The histidine box domains are involved in binding the catalytic metal ions.</text>
</comment>
<dbReference type="Proteomes" id="UP001165090">
    <property type="component" value="Unassembled WGS sequence"/>
</dbReference>
<evidence type="ECO:0000256" key="7">
    <source>
        <dbReference type="ARBA" id="ARBA00022989"/>
    </source>
</evidence>
<evidence type="ECO:0000256" key="11">
    <source>
        <dbReference type="ARBA" id="ARBA00023136"/>
    </source>
</evidence>
<dbReference type="PRINTS" id="PR00075">
    <property type="entry name" value="FACDDSATRASE"/>
</dbReference>
<organism evidence="16 17">
    <name type="scientific">Volvox africanus</name>
    <dbReference type="NCBI Taxonomy" id="51714"/>
    <lineage>
        <taxon>Eukaryota</taxon>
        <taxon>Viridiplantae</taxon>
        <taxon>Chlorophyta</taxon>
        <taxon>core chlorophytes</taxon>
        <taxon>Chlorophyceae</taxon>
        <taxon>CS clade</taxon>
        <taxon>Chlamydomonadales</taxon>
        <taxon>Volvocaceae</taxon>
        <taxon>Volvox</taxon>
    </lineage>
</organism>
<evidence type="ECO:0000256" key="4">
    <source>
        <dbReference type="ARBA" id="ARBA00022516"/>
    </source>
</evidence>
<comment type="pathway">
    <text evidence="2">Lipid metabolism.</text>
</comment>
<dbReference type="Pfam" id="PF00487">
    <property type="entry name" value="FA_desaturase"/>
    <property type="match status" value="1"/>
</dbReference>
<keyword evidence="6" id="KW-0276">Fatty acid metabolism</keyword>
<reference evidence="16 17" key="1">
    <citation type="journal article" date="2023" name="IScience">
        <title>Expanded male sex-determining region conserved during the evolution of homothallism in the green alga Volvox.</title>
        <authorList>
            <person name="Yamamoto K."/>
            <person name="Matsuzaki R."/>
            <person name="Mahakham W."/>
            <person name="Heman W."/>
            <person name="Sekimoto H."/>
            <person name="Kawachi M."/>
            <person name="Minakuchi Y."/>
            <person name="Toyoda A."/>
            <person name="Nozaki H."/>
        </authorList>
    </citation>
    <scope>NUCLEOTIDE SEQUENCE [LARGE SCALE GENOMIC DNA]</scope>
    <source>
        <strain evidence="16 17">NIES-4468</strain>
    </source>
</reference>
<feature type="transmembrane region" description="Helical" evidence="14">
    <location>
        <begin position="136"/>
        <end position="155"/>
    </location>
</feature>
<evidence type="ECO:0000256" key="14">
    <source>
        <dbReference type="SAM" id="Phobius"/>
    </source>
</evidence>
<evidence type="ECO:0000256" key="3">
    <source>
        <dbReference type="ARBA" id="ARBA00009295"/>
    </source>
</evidence>
<gene>
    <name evidence="16" type="ORF">VaNZ11_013956</name>
</gene>
<accession>A0ABQ5SIV3</accession>
<evidence type="ECO:0000256" key="10">
    <source>
        <dbReference type="ARBA" id="ARBA00023098"/>
    </source>
</evidence>
<proteinExistence type="inferred from homology"/>
<dbReference type="InterPro" id="IPR005804">
    <property type="entry name" value="FA_desaturase_dom"/>
</dbReference>
<keyword evidence="4 13" id="KW-0444">Lipid biosynthesis</keyword>
<feature type="transmembrane region" description="Helical" evidence="14">
    <location>
        <begin position="161"/>
        <end position="181"/>
    </location>
</feature>